<evidence type="ECO:0000313" key="2">
    <source>
        <dbReference type="Proteomes" id="UP000013909"/>
    </source>
</evidence>
<protein>
    <recommendedName>
        <fullName evidence="3">BNR repeat-containing family member</fullName>
    </recommendedName>
</protein>
<dbReference type="EMBL" id="AQHR01000007">
    <property type="protein sequence ID" value="EON79359.1"/>
    <property type="molecule type" value="Genomic_DNA"/>
</dbReference>
<dbReference type="AlphaFoldDB" id="R7ZZ78"/>
<reference evidence="1 2" key="1">
    <citation type="submission" date="2013-02" db="EMBL/GenBank/DDBJ databases">
        <title>A novel strain isolated from Lonar lake, Maharashtra, India.</title>
        <authorList>
            <person name="Singh A."/>
        </authorList>
    </citation>
    <scope>NUCLEOTIDE SEQUENCE [LARGE SCALE GENOMIC DNA]</scope>
    <source>
        <strain evidence="1 2">AK24</strain>
    </source>
</reference>
<dbReference type="PROSITE" id="PS51257">
    <property type="entry name" value="PROKAR_LIPOPROTEIN"/>
    <property type="match status" value="1"/>
</dbReference>
<keyword evidence="2" id="KW-1185">Reference proteome</keyword>
<sequence length="467" mass="53559">MKRNKHTRFRLLCFALLTGYLSFGCQKEAKWIVLDETDQGKELVSRIFIDSVWAGHPVGFSLLTSGDRQYIAYYDKNRYMTVGQRNLTDSAFSLHTLPVFDREEGAGTSTILNWDSHNSVTLGIDKEGYLHLSGNMHVHPITYFRSEVAHDISTLVQHTSMVGTNEQRCTYPHFLTNREGELLFHYRDGGSGNGNEIYNLYDTQTKQWRRLLDTPLTDGQGLMNAYASQPKLLEDDWYHMYWVWRDTPDCETNHDLSYIKSPDLVNWYDAFGDPVSLPVTFDQKSVIVAPIPTGGGIINLAARLVLDEQFSPIMAFHKYDEAGNLQLYVTWLEGRSWKTKQVTDWDYRWEFSGRGTIVFEVKLGTFVRRPDGRYELGYEHIKYGRGTLLLDKGLNPVGEVNKPAALIEQVSLEGSFPGLEIRSTSDLGASNDGYRYLLKWETLPQNRDRPYPEPWPGPSALYLYVIE</sequence>
<gene>
    <name evidence="1" type="ORF">ADIS_0161</name>
</gene>
<organism evidence="1 2">
    <name type="scientific">Lunatimonas lonarensis</name>
    <dbReference type="NCBI Taxonomy" id="1232681"/>
    <lineage>
        <taxon>Bacteria</taxon>
        <taxon>Pseudomonadati</taxon>
        <taxon>Bacteroidota</taxon>
        <taxon>Cytophagia</taxon>
        <taxon>Cytophagales</taxon>
        <taxon>Cyclobacteriaceae</taxon>
    </lineage>
</organism>
<comment type="caution">
    <text evidence="1">The sequence shown here is derived from an EMBL/GenBank/DDBJ whole genome shotgun (WGS) entry which is preliminary data.</text>
</comment>
<dbReference type="STRING" id="1232681.ADIS_0161"/>
<proteinExistence type="predicted"/>
<dbReference type="RefSeq" id="WP_010852313.1">
    <property type="nucleotide sequence ID" value="NZ_AQHR01000007.1"/>
</dbReference>
<dbReference type="PATRIC" id="fig|1288963.3.peg.159"/>
<evidence type="ECO:0000313" key="1">
    <source>
        <dbReference type="EMBL" id="EON79359.1"/>
    </source>
</evidence>
<dbReference type="Pfam" id="PF15892">
    <property type="entry name" value="BNR_4"/>
    <property type="match status" value="1"/>
</dbReference>
<dbReference type="Proteomes" id="UP000013909">
    <property type="component" value="Unassembled WGS sequence"/>
</dbReference>
<name>R7ZZ78_9BACT</name>
<dbReference type="OrthoDB" id="223410at2"/>
<accession>R7ZZ78</accession>
<evidence type="ECO:0008006" key="3">
    <source>
        <dbReference type="Google" id="ProtNLM"/>
    </source>
</evidence>